<gene>
    <name evidence="9" type="ORF">LUZ63_016768</name>
</gene>
<keyword evidence="4 7" id="KW-1133">Transmembrane helix</keyword>
<evidence type="ECO:0000256" key="4">
    <source>
        <dbReference type="ARBA" id="ARBA00022989"/>
    </source>
</evidence>
<dbReference type="Proteomes" id="UP001151287">
    <property type="component" value="Unassembled WGS sequence"/>
</dbReference>
<feature type="transmembrane region" description="Helical" evidence="7">
    <location>
        <begin position="473"/>
        <end position="495"/>
    </location>
</feature>
<dbReference type="SUPFAM" id="SSF48403">
    <property type="entry name" value="Ankyrin repeat"/>
    <property type="match status" value="1"/>
</dbReference>
<evidence type="ECO:0000259" key="8">
    <source>
        <dbReference type="Pfam" id="PF13962"/>
    </source>
</evidence>
<evidence type="ECO:0000256" key="5">
    <source>
        <dbReference type="ARBA" id="ARBA00023043"/>
    </source>
</evidence>
<evidence type="ECO:0000313" key="9">
    <source>
        <dbReference type="EMBL" id="KAJ1685378.1"/>
    </source>
</evidence>
<dbReference type="OrthoDB" id="303876at2759"/>
<name>A0A9P9ZBB3_9POAL</name>
<proteinExistence type="predicted"/>
<organism evidence="9 10">
    <name type="scientific">Rhynchospora breviuscula</name>
    <dbReference type="NCBI Taxonomy" id="2022672"/>
    <lineage>
        <taxon>Eukaryota</taxon>
        <taxon>Viridiplantae</taxon>
        <taxon>Streptophyta</taxon>
        <taxon>Embryophyta</taxon>
        <taxon>Tracheophyta</taxon>
        <taxon>Spermatophyta</taxon>
        <taxon>Magnoliopsida</taxon>
        <taxon>Liliopsida</taxon>
        <taxon>Poales</taxon>
        <taxon>Cyperaceae</taxon>
        <taxon>Cyperoideae</taxon>
        <taxon>Rhynchosporeae</taxon>
        <taxon>Rhynchospora</taxon>
    </lineage>
</organism>
<keyword evidence="5" id="KW-0040">ANK repeat</keyword>
<feature type="domain" description="PGG" evidence="8">
    <location>
        <begin position="427"/>
        <end position="532"/>
    </location>
</feature>
<keyword evidence="6 7" id="KW-0472">Membrane</keyword>
<keyword evidence="2 7" id="KW-0812">Transmembrane</keyword>
<keyword evidence="10" id="KW-1185">Reference proteome</keyword>
<feature type="transmembrane region" description="Helical" evidence="7">
    <location>
        <begin position="433"/>
        <end position="453"/>
    </location>
</feature>
<feature type="transmembrane region" description="Helical" evidence="7">
    <location>
        <begin position="515"/>
        <end position="533"/>
    </location>
</feature>
<dbReference type="Pfam" id="PF12796">
    <property type="entry name" value="Ank_2"/>
    <property type="match status" value="2"/>
</dbReference>
<evidence type="ECO:0000256" key="1">
    <source>
        <dbReference type="ARBA" id="ARBA00004141"/>
    </source>
</evidence>
<dbReference type="AlphaFoldDB" id="A0A9P9ZBB3"/>
<accession>A0A9P9ZBB3</accession>
<comment type="subcellular location">
    <subcellularLocation>
        <location evidence="1">Membrane</location>
        <topology evidence="1">Multi-pass membrane protein</topology>
    </subcellularLocation>
</comment>
<dbReference type="InterPro" id="IPR026961">
    <property type="entry name" value="PGG_dom"/>
</dbReference>
<evidence type="ECO:0000256" key="3">
    <source>
        <dbReference type="ARBA" id="ARBA00022737"/>
    </source>
</evidence>
<dbReference type="PANTHER" id="PTHR24186">
    <property type="entry name" value="PROTEIN PHOSPHATASE 1 REGULATORY SUBUNIT"/>
    <property type="match status" value="1"/>
</dbReference>
<dbReference type="InterPro" id="IPR036770">
    <property type="entry name" value="Ankyrin_rpt-contain_sf"/>
</dbReference>
<sequence length="582" mass="64569">MSTDPSTSSLNTTNNAPSIDERLLRATISGNITEMRDLVSLESPDILLGTTPQGSTCLHISSDFGHQEFSMVVLALKQSLLSSINLYGETPLVVAVTNGHVSLASGMLKLYQQLNLSNMIMKEDNNGDNALHHAIRNGHNDLALELIVAEVGLSQGVNKYNESPMYIAVLRGLDDVSERLLKIPISSHVGINNENALHAAVRNGNPGIARKIVDARPSLVRETEKINCNTPMQQCVICNRLDVIQVLLEHDRSLGYLVRTTDNAPLLILAAFHGHLSIAKEILNCCPDAPYRHPNGWTMLHEAVSQHHQEFVEFLLKTPELRKLINMRDRNGETALHIAVRRCDPKIVHALLAHKTTDHATVNILGNTAEWNLTETREQAKSLNWNEVLMMMKKTSPRALAFLSGQAAKKKITDKSIEEVKSLTQTYTSNTSLIAVLIATITFAAAFTLPGGYSSDSGSEGLPIMARKAAFKVFLISDTLAMCSSLSVAFICILARWEDLEFLLYYRFVTKKLMWFAYITTTVAFATGLYTVVAPRMLWLAILICIMSVGLSFLTKLLGEWPLLKLRFRLGRDFQSEFLDMV</sequence>
<evidence type="ECO:0000256" key="2">
    <source>
        <dbReference type="ARBA" id="ARBA00022692"/>
    </source>
</evidence>
<reference evidence="9" key="1">
    <citation type="journal article" date="2022" name="Cell">
        <title>Repeat-based holocentromeres influence genome architecture and karyotype evolution.</title>
        <authorList>
            <person name="Hofstatter P.G."/>
            <person name="Thangavel G."/>
            <person name="Lux T."/>
            <person name="Neumann P."/>
            <person name="Vondrak T."/>
            <person name="Novak P."/>
            <person name="Zhang M."/>
            <person name="Costa L."/>
            <person name="Castellani M."/>
            <person name="Scott A."/>
            <person name="Toegelov H."/>
            <person name="Fuchs J."/>
            <person name="Mata-Sucre Y."/>
            <person name="Dias Y."/>
            <person name="Vanzela A.L.L."/>
            <person name="Huettel B."/>
            <person name="Almeida C.C.S."/>
            <person name="Simkova H."/>
            <person name="Souza G."/>
            <person name="Pedrosa-Harand A."/>
            <person name="Macas J."/>
            <person name="Mayer K.F.X."/>
            <person name="Houben A."/>
            <person name="Marques A."/>
        </authorList>
    </citation>
    <scope>NUCLEOTIDE SEQUENCE</scope>
    <source>
        <strain evidence="9">RhyBre1mFocal</strain>
    </source>
</reference>
<protein>
    <recommendedName>
        <fullName evidence="8">PGG domain-containing protein</fullName>
    </recommendedName>
</protein>
<dbReference type="Gene3D" id="1.25.40.20">
    <property type="entry name" value="Ankyrin repeat-containing domain"/>
    <property type="match status" value="1"/>
</dbReference>
<dbReference type="PANTHER" id="PTHR24186:SF54">
    <property type="entry name" value="PGG DOMAIN-CONTAINING PROTEIN"/>
    <property type="match status" value="1"/>
</dbReference>
<comment type="caution">
    <text evidence="9">The sequence shown here is derived from an EMBL/GenBank/DDBJ whole genome shotgun (WGS) entry which is preliminary data.</text>
</comment>
<feature type="transmembrane region" description="Helical" evidence="7">
    <location>
        <begin position="539"/>
        <end position="559"/>
    </location>
</feature>
<dbReference type="EMBL" id="JAMQYH010000005">
    <property type="protein sequence ID" value="KAJ1685378.1"/>
    <property type="molecule type" value="Genomic_DNA"/>
</dbReference>
<dbReference type="GO" id="GO:0005886">
    <property type="term" value="C:plasma membrane"/>
    <property type="evidence" value="ECO:0007669"/>
    <property type="project" value="TreeGrafter"/>
</dbReference>
<evidence type="ECO:0000256" key="6">
    <source>
        <dbReference type="ARBA" id="ARBA00023136"/>
    </source>
</evidence>
<dbReference type="SMART" id="SM00248">
    <property type="entry name" value="ANK"/>
    <property type="match status" value="9"/>
</dbReference>
<evidence type="ECO:0000313" key="10">
    <source>
        <dbReference type="Proteomes" id="UP001151287"/>
    </source>
</evidence>
<dbReference type="Pfam" id="PF13962">
    <property type="entry name" value="PGG"/>
    <property type="match status" value="1"/>
</dbReference>
<keyword evidence="3" id="KW-0677">Repeat</keyword>
<dbReference type="InterPro" id="IPR002110">
    <property type="entry name" value="Ankyrin_rpt"/>
</dbReference>
<evidence type="ECO:0000256" key="7">
    <source>
        <dbReference type="SAM" id="Phobius"/>
    </source>
</evidence>